<dbReference type="Proteomes" id="UP000243975">
    <property type="component" value="Unassembled WGS sequence"/>
</dbReference>
<dbReference type="EMBL" id="LEKV01007885">
    <property type="protein sequence ID" value="KVG61569.1"/>
    <property type="molecule type" value="Genomic_DNA"/>
</dbReference>
<sequence length="65" mass="7280">MDFKVCIFRFLWIALIIVLAYAQGPVWPPSILFGGLAGGRSNPVINPGTNPPHNRRLLETFEDLE</sequence>
<accession>A0A103R5F3</accession>
<gene>
    <name evidence="2" type="ORF">Ccrd_026323</name>
</gene>
<name>A0A103R5F3_CYNCS</name>
<keyword evidence="3" id="KW-1185">Reference proteome</keyword>
<evidence type="ECO:0000313" key="2">
    <source>
        <dbReference type="EMBL" id="KVG61569.1"/>
    </source>
</evidence>
<evidence type="ECO:0000313" key="3">
    <source>
        <dbReference type="Proteomes" id="UP000243975"/>
    </source>
</evidence>
<keyword evidence="1" id="KW-0732">Signal</keyword>
<reference evidence="2 3" key="1">
    <citation type="journal article" date="2016" name="Sci. Rep.">
        <title>The genome sequence of the outbreeding globe artichoke constructed de novo incorporating a phase-aware low-pass sequencing strategy of F1 progeny.</title>
        <authorList>
            <person name="Scaglione D."/>
            <person name="Reyes-Chin-Wo S."/>
            <person name="Acquadro A."/>
            <person name="Froenicke L."/>
            <person name="Portis E."/>
            <person name="Beitel C."/>
            <person name="Tirone M."/>
            <person name="Mauro R."/>
            <person name="Lo Monaco A."/>
            <person name="Mauromicale G."/>
            <person name="Faccioli P."/>
            <person name="Cattivelli L."/>
            <person name="Rieseberg L."/>
            <person name="Michelmore R."/>
            <person name="Lanteri S."/>
        </authorList>
    </citation>
    <scope>NUCLEOTIDE SEQUENCE [LARGE SCALE GENOMIC DNA]</scope>
    <source>
        <strain evidence="2">2C</strain>
    </source>
</reference>
<organism evidence="2 3">
    <name type="scientific">Cynara cardunculus var. scolymus</name>
    <name type="common">Globe artichoke</name>
    <name type="synonym">Cynara scolymus</name>
    <dbReference type="NCBI Taxonomy" id="59895"/>
    <lineage>
        <taxon>Eukaryota</taxon>
        <taxon>Viridiplantae</taxon>
        <taxon>Streptophyta</taxon>
        <taxon>Embryophyta</taxon>
        <taxon>Tracheophyta</taxon>
        <taxon>Spermatophyta</taxon>
        <taxon>Magnoliopsida</taxon>
        <taxon>eudicotyledons</taxon>
        <taxon>Gunneridae</taxon>
        <taxon>Pentapetalae</taxon>
        <taxon>asterids</taxon>
        <taxon>campanulids</taxon>
        <taxon>Asterales</taxon>
        <taxon>Asteraceae</taxon>
        <taxon>Carduoideae</taxon>
        <taxon>Cardueae</taxon>
        <taxon>Carduinae</taxon>
        <taxon>Cynara</taxon>
    </lineage>
</organism>
<feature type="signal peptide" evidence="1">
    <location>
        <begin position="1"/>
        <end position="22"/>
    </location>
</feature>
<comment type="caution">
    <text evidence="2">The sequence shown here is derived from an EMBL/GenBank/DDBJ whole genome shotgun (WGS) entry which is preliminary data.</text>
</comment>
<dbReference type="Gramene" id="KVG61569">
    <property type="protein sequence ID" value="KVG61569"/>
    <property type="gene ID" value="Ccrd_026323"/>
</dbReference>
<dbReference type="AlphaFoldDB" id="A0A103R5F3"/>
<feature type="chain" id="PRO_5007117419" evidence="1">
    <location>
        <begin position="23"/>
        <end position="65"/>
    </location>
</feature>
<proteinExistence type="predicted"/>
<evidence type="ECO:0000256" key="1">
    <source>
        <dbReference type="SAM" id="SignalP"/>
    </source>
</evidence>
<protein>
    <submittedName>
        <fullName evidence="2">Uncharacterized protein</fullName>
    </submittedName>
</protein>